<dbReference type="Gene3D" id="3.90.230.10">
    <property type="entry name" value="Creatinase/methionine aminopeptidase superfamily"/>
    <property type="match status" value="1"/>
</dbReference>
<organism evidence="2 3">
    <name type="scientific">Variovorax paradoxus</name>
    <dbReference type="NCBI Taxonomy" id="34073"/>
    <lineage>
        <taxon>Bacteria</taxon>
        <taxon>Pseudomonadati</taxon>
        <taxon>Pseudomonadota</taxon>
        <taxon>Betaproteobacteria</taxon>
        <taxon>Burkholderiales</taxon>
        <taxon>Comamonadaceae</taxon>
        <taxon>Variovorax</taxon>
    </lineage>
</organism>
<feature type="domain" description="Peptidase M24" evidence="1">
    <location>
        <begin position="150"/>
        <end position="340"/>
    </location>
</feature>
<dbReference type="GO" id="GO:0016787">
    <property type="term" value="F:hydrolase activity"/>
    <property type="evidence" value="ECO:0007669"/>
    <property type="project" value="UniProtKB-KW"/>
</dbReference>
<dbReference type="SUPFAM" id="SSF55920">
    <property type="entry name" value="Creatinase/aminopeptidase"/>
    <property type="match status" value="1"/>
</dbReference>
<gene>
    <name evidence="2" type="ORF">VPARA_60810</name>
</gene>
<dbReference type="EC" id="3.4.-.-" evidence="2"/>
<dbReference type="PATRIC" id="fig|34073.19.peg.6247"/>
<dbReference type="InterPro" id="IPR036005">
    <property type="entry name" value="Creatinase/aminopeptidase-like"/>
</dbReference>
<dbReference type="PANTHER" id="PTHR46112:SF2">
    <property type="entry name" value="XAA-PRO AMINOPEPTIDASE P-RELATED"/>
    <property type="match status" value="1"/>
</dbReference>
<dbReference type="Proteomes" id="UP000035170">
    <property type="component" value="Unassembled WGS sequence"/>
</dbReference>
<name>A0A0H2LRE1_VARPD</name>
<keyword evidence="2" id="KW-0378">Hydrolase</keyword>
<dbReference type="InterPro" id="IPR029149">
    <property type="entry name" value="Creatin/AminoP/Spt16_N"/>
</dbReference>
<protein>
    <submittedName>
        <fullName evidence="2">Putative peptidase</fullName>
        <ecNumber evidence="2">3.4.-.-</ecNumber>
    </submittedName>
</protein>
<dbReference type="EMBL" id="JZWI01000044">
    <property type="protein sequence ID" value="KLN52814.1"/>
    <property type="molecule type" value="Genomic_DNA"/>
</dbReference>
<dbReference type="InterPro" id="IPR000994">
    <property type="entry name" value="Pept_M24"/>
</dbReference>
<dbReference type="SUPFAM" id="SSF53092">
    <property type="entry name" value="Creatinase/prolidase N-terminal domain"/>
    <property type="match status" value="1"/>
</dbReference>
<dbReference type="AlphaFoldDB" id="A0A0H2LRE1"/>
<dbReference type="Pfam" id="PF00557">
    <property type="entry name" value="Peptidase_M24"/>
    <property type="match status" value="1"/>
</dbReference>
<proteinExistence type="predicted"/>
<dbReference type="PANTHER" id="PTHR46112">
    <property type="entry name" value="AMINOPEPTIDASE"/>
    <property type="match status" value="1"/>
</dbReference>
<accession>A0A0H2LRE1</accession>
<keyword evidence="3" id="KW-1185">Reference proteome</keyword>
<reference evidence="2 3" key="1">
    <citation type="submission" date="2015-03" db="EMBL/GenBank/DDBJ databases">
        <title>Genome sequence of Variovorax paradoxus TBEA6.</title>
        <authorList>
            <person name="Poehlein A."/>
            <person name="Schuldes J."/>
            <person name="Wuebbeler J.H."/>
            <person name="Hiessl S."/>
            <person name="Steinbuechel A."/>
            <person name="Daniel R."/>
        </authorList>
    </citation>
    <scope>NUCLEOTIDE SEQUENCE [LARGE SCALE GENOMIC DNA]</scope>
    <source>
        <strain evidence="2 3">TBEA6</strain>
    </source>
</reference>
<evidence type="ECO:0000259" key="1">
    <source>
        <dbReference type="Pfam" id="PF00557"/>
    </source>
</evidence>
<sequence>MSAIERLQALRGLARDAGLDAFVGVSTSYHNFLDPDPVLVATGCKPVGLSAFVLDGQGLLKVLVTPAWDVERMRRAVPDASIQGVDDIPGALASLLSSSKHIGIAGLGNLPFRMAARIRTAVSARSIDGDEMLRLAGNIDTAHRRAAAVKAVQIAETAYDHLLAIARPGMRERELAAELHVIARSLGADDNFMLINGSQHGRGITVAGDRSLERGDVLVVEITPSVEGQFVQLPRTAVFGEPSKQLVSDFAMLRRASLAGIEAAKPGAKVSWMADVMNRVLAEAGYGDYCKAPYMRVRGHGMGNIANQPGDVTSDNQGEIKEGMIFVIHPEQYLPTVGYVLVGEPVRIDARGAVPLTSRPGQLDVIGA</sequence>
<dbReference type="InterPro" id="IPR050659">
    <property type="entry name" value="Peptidase_M24B"/>
</dbReference>
<evidence type="ECO:0000313" key="2">
    <source>
        <dbReference type="EMBL" id="KLN52814.1"/>
    </source>
</evidence>
<dbReference type="RefSeq" id="WP_047787230.1">
    <property type="nucleotide sequence ID" value="NZ_JZWI01000044.1"/>
</dbReference>
<comment type="caution">
    <text evidence="2">The sequence shown here is derived from an EMBL/GenBank/DDBJ whole genome shotgun (WGS) entry which is preliminary data.</text>
</comment>
<evidence type="ECO:0000313" key="3">
    <source>
        <dbReference type="Proteomes" id="UP000035170"/>
    </source>
</evidence>